<reference evidence="1 2" key="1">
    <citation type="submission" date="2019-05" db="EMBL/GenBank/DDBJ databases">
        <authorList>
            <person name="Chen C."/>
        </authorList>
    </citation>
    <scope>NUCLEOTIDE SEQUENCE [LARGE SCALE GENOMIC DNA]</scope>
    <source>
        <strain evidence="1 2">HB172198</strain>
    </source>
</reference>
<evidence type="ECO:0000313" key="2">
    <source>
        <dbReference type="Proteomes" id="UP000300879"/>
    </source>
</evidence>
<dbReference type="AlphaFoldDB" id="A0A4V1G3H4"/>
<gene>
    <name evidence="1" type="ORF">E6C60_0481</name>
</gene>
<dbReference type="KEGG" id="palo:E6C60_0481"/>
<dbReference type="OrthoDB" id="2648793at2"/>
<evidence type="ECO:0000313" key="1">
    <source>
        <dbReference type="EMBL" id="QCT01204.1"/>
    </source>
</evidence>
<sequence length="143" mass="16587">MNIESEIQVRFPCRQCQDSIQVSFTQEQLAHVQCTQCGYDYTLMKPAIGEEILLDWEQEAAYQRLRAEKTEQDKLALMSLVIKVIELLTWRDEGSGHIRALETLRQWLLLNGVPKPLIELLDAKAPIPYEMIQREMSKPQSQV</sequence>
<dbReference type="Proteomes" id="UP000300879">
    <property type="component" value="Chromosome"/>
</dbReference>
<accession>A0A4V1G3H4</accession>
<protein>
    <submittedName>
        <fullName evidence="1">Uncharacterized protein</fullName>
    </submittedName>
</protein>
<dbReference type="EMBL" id="CP040396">
    <property type="protein sequence ID" value="QCT01204.1"/>
    <property type="molecule type" value="Genomic_DNA"/>
</dbReference>
<keyword evidence="2" id="KW-1185">Reference proteome</keyword>
<name>A0A4V1G3H4_9BACL</name>
<organism evidence="1 2">
    <name type="scientific">Paenibacillus algicola</name>
    <dbReference type="NCBI Taxonomy" id="2565926"/>
    <lineage>
        <taxon>Bacteria</taxon>
        <taxon>Bacillati</taxon>
        <taxon>Bacillota</taxon>
        <taxon>Bacilli</taxon>
        <taxon>Bacillales</taxon>
        <taxon>Paenibacillaceae</taxon>
        <taxon>Paenibacillus</taxon>
    </lineage>
</organism>
<dbReference type="RefSeq" id="WP_138224298.1">
    <property type="nucleotide sequence ID" value="NZ_CP040396.1"/>
</dbReference>
<proteinExistence type="predicted"/>